<protein>
    <submittedName>
        <fullName evidence="1">Uncharacterized protein</fullName>
    </submittedName>
</protein>
<evidence type="ECO:0000313" key="1">
    <source>
        <dbReference type="EMBL" id="CDW30202.1"/>
    </source>
</evidence>
<reference evidence="1" key="1">
    <citation type="submission" date="2014-05" db="EMBL/GenBank/DDBJ databases">
        <authorList>
            <person name="Chronopoulou M."/>
        </authorList>
    </citation>
    <scope>NUCLEOTIDE SEQUENCE</scope>
    <source>
        <tissue evidence="1">Whole organism</tissue>
    </source>
</reference>
<sequence length="108" mass="12893">MVPFRQIEAPRLEKKDNRVYPKSISHWRHFLPKARGGLGRMDLELQWEILIFSWYKRAHLVDYLCKTLYMEACRGTITNTPTSSPWKKLKPSNDILKVYWRSVGRMVL</sequence>
<dbReference type="EMBL" id="HACA01012841">
    <property type="protein sequence ID" value="CDW30202.1"/>
    <property type="molecule type" value="Transcribed_RNA"/>
</dbReference>
<organism evidence="1">
    <name type="scientific">Lepeophtheirus salmonis</name>
    <name type="common">Salmon louse</name>
    <name type="synonym">Caligus salmonis</name>
    <dbReference type="NCBI Taxonomy" id="72036"/>
    <lineage>
        <taxon>Eukaryota</taxon>
        <taxon>Metazoa</taxon>
        <taxon>Ecdysozoa</taxon>
        <taxon>Arthropoda</taxon>
        <taxon>Crustacea</taxon>
        <taxon>Multicrustacea</taxon>
        <taxon>Hexanauplia</taxon>
        <taxon>Copepoda</taxon>
        <taxon>Siphonostomatoida</taxon>
        <taxon>Caligidae</taxon>
        <taxon>Lepeophtheirus</taxon>
    </lineage>
</organism>
<dbReference type="AlphaFoldDB" id="A0A0K2TWX4"/>
<name>A0A0K2TWX4_LEPSM</name>
<proteinExistence type="predicted"/>
<accession>A0A0K2TWX4</accession>